<dbReference type="RefSeq" id="WP_232593985.1">
    <property type="nucleotide sequence ID" value="NZ_BSPD01000080.1"/>
</dbReference>
<accession>A0AA37TEI4</accession>
<comment type="caution">
    <text evidence="7">The sequence shown here is derived from an EMBL/GenBank/DDBJ whole genome shotgun (WGS) entry which is preliminary data.</text>
</comment>
<dbReference type="PANTHER" id="PTHR36837">
    <property type="entry name" value="POLY(3-HYDROXYALKANOATE) POLYMERASE SUBUNIT PHAC"/>
    <property type="match status" value="1"/>
</dbReference>
<keyword evidence="3" id="KW-0808">Transferase</keyword>
<gene>
    <name evidence="7" type="ORF">GCM10007877_32560</name>
</gene>
<evidence type="ECO:0000256" key="4">
    <source>
        <dbReference type="ARBA" id="ARBA00023315"/>
    </source>
</evidence>
<dbReference type="InterPro" id="IPR010963">
    <property type="entry name" value="PHA_synth_I"/>
</dbReference>
<dbReference type="EMBL" id="BSPD01000080">
    <property type="protein sequence ID" value="GLS27537.1"/>
    <property type="molecule type" value="Genomic_DNA"/>
</dbReference>
<feature type="compositionally biased region" description="Low complexity" evidence="5">
    <location>
        <begin position="617"/>
        <end position="641"/>
    </location>
</feature>
<feature type="region of interest" description="Disordered" evidence="5">
    <location>
        <begin position="610"/>
        <end position="659"/>
    </location>
</feature>
<evidence type="ECO:0000256" key="2">
    <source>
        <dbReference type="ARBA" id="ARBA00022490"/>
    </source>
</evidence>
<keyword evidence="2" id="KW-0963">Cytoplasm</keyword>
<evidence type="ECO:0000256" key="5">
    <source>
        <dbReference type="SAM" id="MobiDB-lite"/>
    </source>
</evidence>
<comment type="subcellular location">
    <subcellularLocation>
        <location evidence="1">Cytoplasm</location>
    </subcellularLocation>
</comment>
<reference evidence="7 8" key="1">
    <citation type="journal article" date="2014" name="Int. J. Syst. Evol. Microbiol.">
        <title>Complete genome sequence of Corynebacterium casei LMG S-19264T (=DSM 44701T), isolated from a smear-ripened cheese.</title>
        <authorList>
            <consortium name="US DOE Joint Genome Institute (JGI-PGF)"/>
            <person name="Walter F."/>
            <person name="Albersmeier A."/>
            <person name="Kalinowski J."/>
            <person name="Ruckert C."/>
        </authorList>
    </citation>
    <scope>NUCLEOTIDE SEQUENCE [LARGE SCALE GENOMIC DNA]</scope>
    <source>
        <strain evidence="7 8">NBRC 110095</strain>
    </source>
</reference>
<dbReference type="Pfam" id="PF07167">
    <property type="entry name" value="PhaC_N"/>
    <property type="match status" value="1"/>
</dbReference>
<dbReference type="GO" id="GO:0016746">
    <property type="term" value="F:acyltransferase activity"/>
    <property type="evidence" value="ECO:0007669"/>
    <property type="project" value="UniProtKB-KW"/>
</dbReference>
<evidence type="ECO:0000313" key="8">
    <source>
        <dbReference type="Proteomes" id="UP001156870"/>
    </source>
</evidence>
<keyword evidence="4" id="KW-0012">Acyltransferase</keyword>
<proteinExistence type="predicted"/>
<feature type="compositionally biased region" description="Basic residues" evidence="5">
    <location>
        <begin position="642"/>
        <end position="651"/>
    </location>
</feature>
<dbReference type="GO" id="GO:0042619">
    <property type="term" value="P:poly-hydroxybutyrate biosynthetic process"/>
    <property type="evidence" value="ECO:0007669"/>
    <property type="project" value="InterPro"/>
</dbReference>
<dbReference type="InterPro" id="IPR051321">
    <property type="entry name" value="PHA/PHB_synthase"/>
</dbReference>
<keyword evidence="8" id="KW-1185">Reference proteome</keyword>
<sequence>MERGEQAQVMQYLDKYRGLFNAMAQEVMKRMMSGGARAEINPLMNTDKVMKILSRSVKVDPSRLMQEQMKFLEQQIHLWQHTAEAFISGNNPEVVVSPERGDRRFKDEQWDSNPMFSYFKQAYLLNASFLNNFVDILEFEDHKTAEQVKFFTRQYINSLSPTNYLLTNPEVCRDILESEGECLAKGIDNFMRDLENSPLEAFKIGQVDINAFKLGEHLATTPGEVVFENDLFQLIQYAPTTKEVYATPLLVVPPFINKYYILDLDEKKSLIRWLVGQGYQVFLMSWVNPTEDHAEKKFDHYISEGVVTALDVIEKIADAPSINVAGYCIGGTVVGIAASVLQKRNDKRINSATFLTTLFDFSEPGEVGNYISEQSYPMIEQSAKANGYFDGRILAFSFSLLRENNLFWSFFIDNYLKGKDPTPFDILYWNSDSTNIPTDAFLYYLRNMYMENRLREPGALHLDGESIHLQRLDVPTYALATVSDHIVLWQQAYESAKLIGQMTTTPNRNVRFVLAGSGHVAGVVNPADGGKYDHWVNESLPESAEHWLESATEVSGSWWKDWDQWLASRSGEKQSANAQLGSDEFPPIEAAPGRYVKVRLEKAPEEVIAQAQAMHKANVGDNPDDNAAAPSSSQSDSGSVKPKAKRTRRKRTQEPEKTQ</sequence>
<dbReference type="NCBIfam" id="TIGR01838">
    <property type="entry name" value="PHA_synth_I"/>
    <property type="match status" value="1"/>
</dbReference>
<dbReference type="GO" id="GO:0005737">
    <property type="term" value="C:cytoplasm"/>
    <property type="evidence" value="ECO:0007669"/>
    <property type="project" value="UniProtKB-SubCell"/>
</dbReference>
<dbReference type="InterPro" id="IPR010941">
    <property type="entry name" value="PhaC_N"/>
</dbReference>
<dbReference type="Proteomes" id="UP001156870">
    <property type="component" value="Unassembled WGS sequence"/>
</dbReference>
<organism evidence="7 8">
    <name type="scientific">Marinibactrum halimedae</name>
    <dbReference type="NCBI Taxonomy" id="1444977"/>
    <lineage>
        <taxon>Bacteria</taxon>
        <taxon>Pseudomonadati</taxon>
        <taxon>Pseudomonadota</taxon>
        <taxon>Gammaproteobacteria</taxon>
        <taxon>Cellvibrionales</taxon>
        <taxon>Cellvibrionaceae</taxon>
        <taxon>Marinibactrum</taxon>
    </lineage>
</organism>
<name>A0AA37TEI4_9GAMM</name>
<dbReference type="AlphaFoldDB" id="A0AA37TEI4"/>
<dbReference type="SUPFAM" id="SSF53474">
    <property type="entry name" value="alpha/beta-Hydrolases"/>
    <property type="match status" value="1"/>
</dbReference>
<dbReference type="PANTHER" id="PTHR36837:SF5">
    <property type="entry name" value="POLY-3-HYDROXYBUTYRATE SYNTHASE"/>
    <property type="match status" value="1"/>
</dbReference>
<evidence type="ECO:0000256" key="3">
    <source>
        <dbReference type="ARBA" id="ARBA00022679"/>
    </source>
</evidence>
<dbReference type="Gene3D" id="3.40.50.1820">
    <property type="entry name" value="alpha/beta hydrolase"/>
    <property type="match status" value="1"/>
</dbReference>
<protein>
    <submittedName>
        <fullName evidence="7">Class I poly(R)-hydroxyalkanoic acid synthase</fullName>
    </submittedName>
</protein>
<evidence type="ECO:0000256" key="1">
    <source>
        <dbReference type="ARBA" id="ARBA00004496"/>
    </source>
</evidence>
<feature type="domain" description="Poly-beta-hydroxybutyrate polymerase N-terminal" evidence="6">
    <location>
        <begin position="102"/>
        <end position="274"/>
    </location>
</feature>
<dbReference type="InterPro" id="IPR029058">
    <property type="entry name" value="AB_hydrolase_fold"/>
</dbReference>
<evidence type="ECO:0000259" key="6">
    <source>
        <dbReference type="Pfam" id="PF07167"/>
    </source>
</evidence>
<evidence type="ECO:0000313" key="7">
    <source>
        <dbReference type="EMBL" id="GLS27537.1"/>
    </source>
</evidence>